<dbReference type="OrthoDB" id="9806180at2"/>
<name>A0A1C3U794_9HYPH</name>
<dbReference type="Proteomes" id="UP000186228">
    <property type="component" value="Unassembled WGS sequence"/>
</dbReference>
<dbReference type="GO" id="GO:0016787">
    <property type="term" value="F:hydrolase activity"/>
    <property type="evidence" value="ECO:0007669"/>
    <property type="project" value="InterPro"/>
</dbReference>
<sequence>MSAPWKDVVLENVPTGPVEARIYNGEGLKKAAPLVLYLHGGAFLDTCHATERPVAASLAEAGAIVVAADYTSCNQNAFPKVLECAYGLLAYLSNKRNMLALGGAKKSLLFVAGEESGGNVAAGVALKARDQIPGSLDGQVLISPLLDPFMGSKSFLQAEESGMRERWTEGWNRYLGFLGGVCHPYAAPRYCSRLSGLAPALVLTAEDDPLRDESMEYGSRLKAAGVRVRQQVLPAGTGWPTLYGGQSKDRASWQQDICCCFKGFVEDVQA</sequence>
<evidence type="ECO:0000313" key="3">
    <source>
        <dbReference type="Proteomes" id="UP000186228"/>
    </source>
</evidence>
<dbReference type="PANTHER" id="PTHR23024:SF24">
    <property type="entry name" value="ALPHA_BETA HYDROLASE FOLD-3 DOMAIN-CONTAINING PROTEIN"/>
    <property type="match status" value="1"/>
</dbReference>
<dbReference type="InterPro" id="IPR013094">
    <property type="entry name" value="AB_hydrolase_3"/>
</dbReference>
<organism evidence="2 3">
    <name type="scientific">Rhizobium hainanense</name>
    <dbReference type="NCBI Taxonomy" id="52131"/>
    <lineage>
        <taxon>Bacteria</taxon>
        <taxon>Pseudomonadati</taxon>
        <taxon>Pseudomonadota</taxon>
        <taxon>Alphaproteobacteria</taxon>
        <taxon>Hyphomicrobiales</taxon>
        <taxon>Rhizobiaceae</taxon>
        <taxon>Rhizobium/Agrobacterium group</taxon>
        <taxon>Rhizobium</taxon>
    </lineage>
</organism>
<evidence type="ECO:0000259" key="1">
    <source>
        <dbReference type="Pfam" id="PF07859"/>
    </source>
</evidence>
<dbReference type="InterPro" id="IPR050466">
    <property type="entry name" value="Carboxylest/Gibb_receptor"/>
</dbReference>
<dbReference type="RefSeq" id="WP_075851470.1">
    <property type="nucleotide sequence ID" value="NZ_FMAC01000001.1"/>
</dbReference>
<dbReference type="Gene3D" id="3.40.50.1820">
    <property type="entry name" value="alpha/beta hydrolase"/>
    <property type="match status" value="1"/>
</dbReference>
<gene>
    <name evidence="2" type="ORF">GA0061100_101880</name>
</gene>
<feature type="domain" description="Alpha/beta hydrolase fold-3" evidence="1">
    <location>
        <begin position="35"/>
        <end position="234"/>
    </location>
</feature>
<dbReference type="AlphaFoldDB" id="A0A1C3U794"/>
<evidence type="ECO:0000313" key="2">
    <source>
        <dbReference type="EMBL" id="SCB11339.1"/>
    </source>
</evidence>
<dbReference type="Pfam" id="PF07859">
    <property type="entry name" value="Abhydrolase_3"/>
    <property type="match status" value="1"/>
</dbReference>
<dbReference type="STRING" id="52131.GA0061100_101880"/>
<proteinExistence type="predicted"/>
<accession>A0A1C3U794</accession>
<reference evidence="3" key="1">
    <citation type="submission" date="2016-08" db="EMBL/GenBank/DDBJ databases">
        <authorList>
            <person name="Varghese N."/>
            <person name="Submissions Spin"/>
        </authorList>
    </citation>
    <scope>NUCLEOTIDE SEQUENCE [LARGE SCALE GENOMIC DNA]</scope>
    <source>
        <strain evidence="3">CCBAU 57015</strain>
    </source>
</reference>
<keyword evidence="3" id="KW-1185">Reference proteome</keyword>
<dbReference type="InterPro" id="IPR029058">
    <property type="entry name" value="AB_hydrolase_fold"/>
</dbReference>
<protein>
    <submittedName>
        <fullName evidence="2">Acetyl esterase/lipase</fullName>
    </submittedName>
</protein>
<dbReference type="PANTHER" id="PTHR23024">
    <property type="entry name" value="ARYLACETAMIDE DEACETYLASE"/>
    <property type="match status" value="1"/>
</dbReference>
<dbReference type="SUPFAM" id="SSF53474">
    <property type="entry name" value="alpha/beta-Hydrolases"/>
    <property type="match status" value="1"/>
</dbReference>
<dbReference type="EMBL" id="FMAC01000001">
    <property type="protein sequence ID" value="SCB11339.1"/>
    <property type="molecule type" value="Genomic_DNA"/>
</dbReference>